<reference evidence="1 2" key="1">
    <citation type="journal article" date="2018" name="Mol. Ecol.">
        <title>The obligate alkalophilic soda-lake fungus Sodiomyces alkalinus has shifted to a protein diet.</title>
        <authorList>
            <person name="Grum-Grzhimaylo A.A."/>
            <person name="Falkoski D.L."/>
            <person name="van den Heuvel J."/>
            <person name="Valero-Jimenez C.A."/>
            <person name="Min B."/>
            <person name="Choi I.G."/>
            <person name="Lipzen A."/>
            <person name="Daum C.G."/>
            <person name="Aanen D.K."/>
            <person name="Tsang A."/>
            <person name="Henrissat B."/>
            <person name="Bilanenko E.N."/>
            <person name="de Vries R.P."/>
            <person name="van Kan J.A.L."/>
            <person name="Grigoriev I.V."/>
            <person name="Debets A.J.M."/>
        </authorList>
    </citation>
    <scope>NUCLEOTIDE SEQUENCE [LARGE SCALE GENOMIC DNA]</scope>
    <source>
        <strain evidence="1 2">F11</strain>
    </source>
</reference>
<evidence type="ECO:0000313" key="1">
    <source>
        <dbReference type="EMBL" id="ROT38755.1"/>
    </source>
</evidence>
<dbReference type="Proteomes" id="UP000272025">
    <property type="component" value="Unassembled WGS sequence"/>
</dbReference>
<accession>A0A3N2PWP7</accession>
<gene>
    <name evidence="1" type="ORF">SODALDRAFT_333382</name>
</gene>
<evidence type="ECO:0000313" key="2">
    <source>
        <dbReference type="Proteomes" id="UP000272025"/>
    </source>
</evidence>
<protein>
    <submittedName>
        <fullName evidence="1">Uncharacterized protein</fullName>
    </submittedName>
</protein>
<keyword evidence="2" id="KW-1185">Reference proteome</keyword>
<organism evidence="1 2">
    <name type="scientific">Sodiomyces alkalinus (strain CBS 110278 / VKM F-3762 / F11)</name>
    <name type="common">Alkaliphilic filamentous fungus</name>
    <dbReference type="NCBI Taxonomy" id="1314773"/>
    <lineage>
        <taxon>Eukaryota</taxon>
        <taxon>Fungi</taxon>
        <taxon>Dikarya</taxon>
        <taxon>Ascomycota</taxon>
        <taxon>Pezizomycotina</taxon>
        <taxon>Sordariomycetes</taxon>
        <taxon>Hypocreomycetidae</taxon>
        <taxon>Glomerellales</taxon>
        <taxon>Plectosphaerellaceae</taxon>
        <taxon>Sodiomyces</taxon>
    </lineage>
</organism>
<dbReference type="RefSeq" id="XP_028466561.1">
    <property type="nucleotide sequence ID" value="XM_028611957.1"/>
</dbReference>
<proteinExistence type="predicted"/>
<dbReference type="GeneID" id="39580435"/>
<dbReference type="EMBL" id="ML119055">
    <property type="protein sequence ID" value="ROT38755.1"/>
    <property type="molecule type" value="Genomic_DNA"/>
</dbReference>
<sequence>MATRAAASLSPNSMSCSPAPGVPFARFRCGVWRVACGVSDIFHLQSLPLITIIRPHTALPAFHRNLNS</sequence>
<dbReference type="AlphaFoldDB" id="A0A3N2PWP7"/>
<name>A0A3N2PWP7_SODAK</name>